<protein>
    <submittedName>
        <fullName evidence="1">Uncharacterized protein</fullName>
    </submittedName>
</protein>
<proteinExistence type="predicted"/>
<evidence type="ECO:0000313" key="2">
    <source>
        <dbReference type="Proteomes" id="UP000707356"/>
    </source>
</evidence>
<evidence type="ECO:0000313" key="1">
    <source>
        <dbReference type="EMBL" id="MBW4464086.1"/>
    </source>
</evidence>
<name>A0A951U366_9CYAN</name>
<dbReference type="AlphaFoldDB" id="A0A951U366"/>
<dbReference type="Proteomes" id="UP000707356">
    <property type="component" value="Unassembled WGS sequence"/>
</dbReference>
<reference evidence="1" key="2">
    <citation type="journal article" date="2022" name="Microbiol. Resour. Announc.">
        <title>Metagenome Sequencing to Explore Phylogenomics of Terrestrial Cyanobacteria.</title>
        <authorList>
            <person name="Ward R.D."/>
            <person name="Stajich J.E."/>
            <person name="Johansen J.R."/>
            <person name="Huntemann M."/>
            <person name="Clum A."/>
            <person name="Foster B."/>
            <person name="Foster B."/>
            <person name="Roux S."/>
            <person name="Palaniappan K."/>
            <person name="Varghese N."/>
            <person name="Mukherjee S."/>
            <person name="Reddy T.B.K."/>
            <person name="Daum C."/>
            <person name="Copeland A."/>
            <person name="Chen I.A."/>
            <person name="Ivanova N.N."/>
            <person name="Kyrpides N.C."/>
            <person name="Shapiro N."/>
            <person name="Eloe-Fadrosh E.A."/>
            <person name="Pietrasiak N."/>
        </authorList>
    </citation>
    <scope>NUCLEOTIDE SEQUENCE</scope>
    <source>
        <strain evidence="1">GSE-TBD4-15B</strain>
    </source>
</reference>
<dbReference type="EMBL" id="JAHHHV010000005">
    <property type="protein sequence ID" value="MBW4464086.1"/>
    <property type="molecule type" value="Genomic_DNA"/>
</dbReference>
<sequence>MSALDWQFHSQIRTAADFSASLAEQQQFLDACWQRHTAAASQFCA</sequence>
<accession>A0A951U366</accession>
<reference evidence="1" key="1">
    <citation type="submission" date="2021-05" db="EMBL/GenBank/DDBJ databases">
        <authorList>
            <person name="Pietrasiak N."/>
            <person name="Ward R."/>
            <person name="Stajich J.E."/>
            <person name="Kurbessoian T."/>
        </authorList>
    </citation>
    <scope>NUCLEOTIDE SEQUENCE</scope>
    <source>
        <strain evidence="1">GSE-TBD4-15B</strain>
    </source>
</reference>
<organism evidence="1 2">
    <name type="scientific">Pegethrix bostrychoides GSE-TBD4-15B</name>
    <dbReference type="NCBI Taxonomy" id="2839662"/>
    <lineage>
        <taxon>Bacteria</taxon>
        <taxon>Bacillati</taxon>
        <taxon>Cyanobacteriota</taxon>
        <taxon>Cyanophyceae</taxon>
        <taxon>Oculatellales</taxon>
        <taxon>Oculatellaceae</taxon>
        <taxon>Pegethrix</taxon>
    </lineage>
</organism>
<comment type="caution">
    <text evidence="1">The sequence shown here is derived from an EMBL/GenBank/DDBJ whole genome shotgun (WGS) entry which is preliminary data.</text>
</comment>
<gene>
    <name evidence="1" type="ORF">KME07_01430</name>
</gene>